<dbReference type="InterPro" id="IPR036291">
    <property type="entry name" value="NAD(P)-bd_dom_sf"/>
</dbReference>
<dbReference type="PROSITE" id="PS00061">
    <property type="entry name" value="ADH_SHORT"/>
    <property type="match status" value="1"/>
</dbReference>
<dbReference type="SUPFAM" id="SSF51735">
    <property type="entry name" value="NAD(P)-binding Rossmann-fold domains"/>
    <property type="match status" value="1"/>
</dbReference>
<name>A0A8K0D5E1_IGNLU</name>
<dbReference type="InterPro" id="IPR020904">
    <property type="entry name" value="Sc_DH/Rdtase_CS"/>
</dbReference>
<comment type="similarity">
    <text evidence="1 3">Belongs to the short-chain dehydrogenases/reductases (SDR) family.</text>
</comment>
<dbReference type="AlphaFoldDB" id="A0A8K0D5E1"/>
<comment type="caution">
    <text evidence="4">The sequence shown here is derived from an EMBL/GenBank/DDBJ whole genome shotgun (WGS) entry which is preliminary data.</text>
</comment>
<accession>A0A8K0D5E1</accession>
<dbReference type="PANTHER" id="PTHR43115">
    <property type="entry name" value="DEHYDROGENASE/REDUCTASE SDR FAMILY MEMBER 11"/>
    <property type="match status" value="1"/>
</dbReference>
<dbReference type="Proteomes" id="UP000801492">
    <property type="component" value="Unassembled WGS sequence"/>
</dbReference>
<evidence type="ECO:0000313" key="5">
    <source>
        <dbReference type="Proteomes" id="UP000801492"/>
    </source>
</evidence>
<dbReference type="EMBL" id="VTPC01004050">
    <property type="protein sequence ID" value="KAF2897566.1"/>
    <property type="molecule type" value="Genomic_DNA"/>
</dbReference>
<dbReference type="FunFam" id="3.40.50.720:FF:000047">
    <property type="entry name" value="NADP-dependent L-serine/L-allo-threonine dehydrogenase"/>
    <property type="match status" value="1"/>
</dbReference>
<dbReference type="PANTHER" id="PTHR43115:SF4">
    <property type="entry name" value="DEHYDROGENASE_REDUCTASE SDR FAMILY MEMBER 11"/>
    <property type="match status" value="1"/>
</dbReference>
<dbReference type="OrthoDB" id="1933717at2759"/>
<evidence type="ECO:0008006" key="6">
    <source>
        <dbReference type="Google" id="ProtNLM"/>
    </source>
</evidence>
<dbReference type="InterPro" id="IPR002347">
    <property type="entry name" value="SDR_fam"/>
</dbReference>
<sequence>MVVSMNRWKGKVVVVTGASAGIGAAITEALVVSGLKVVGLARRKERVEALAKHLENEPGRLYAVKTDISNEEEVIGAFEWIKNNLGAISILINNAGIIRGTNLIDGDTKMWKETLDTNVLGLCVATREAIRSMKDNNIDGHIIHINSIAGHMVPPLPYFNVYPASKHAVTALTETLRQELNTFKSKIKITSISPGATESEISQASGAAVVSDVDEYIKSKQCMLKSEDVTDAVLYVLSTPSHVQIHELIMKPVGEIV</sequence>
<dbReference type="PRINTS" id="PR00080">
    <property type="entry name" value="SDRFAMILY"/>
</dbReference>
<dbReference type="GO" id="GO:0016616">
    <property type="term" value="F:oxidoreductase activity, acting on the CH-OH group of donors, NAD or NADP as acceptor"/>
    <property type="evidence" value="ECO:0007669"/>
    <property type="project" value="UniProtKB-ARBA"/>
</dbReference>
<proteinExistence type="inferred from homology"/>
<dbReference type="Pfam" id="PF00106">
    <property type="entry name" value="adh_short"/>
    <property type="match status" value="1"/>
</dbReference>
<dbReference type="PRINTS" id="PR00081">
    <property type="entry name" value="GDHRDH"/>
</dbReference>
<evidence type="ECO:0000256" key="1">
    <source>
        <dbReference type="ARBA" id="ARBA00006484"/>
    </source>
</evidence>
<keyword evidence="2" id="KW-0560">Oxidoreductase</keyword>
<dbReference type="Gene3D" id="3.40.50.720">
    <property type="entry name" value="NAD(P)-binding Rossmann-like Domain"/>
    <property type="match status" value="1"/>
</dbReference>
<keyword evidence="5" id="KW-1185">Reference proteome</keyword>
<organism evidence="4 5">
    <name type="scientific">Ignelater luminosus</name>
    <name type="common">Cucubano</name>
    <name type="synonym">Pyrophorus luminosus</name>
    <dbReference type="NCBI Taxonomy" id="2038154"/>
    <lineage>
        <taxon>Eukaryota</taxon>
        <taxon>Metazoa</taxon>
        <taxon>Ecdysozoa</taxon>
        <taxon>Arthropoda</taxon>
        <taxon>Hexapoda</taxon>
        <taxon>Insecta</taxon>
        <taxon>Pterygota</taxon>
        <taxon>Neoptera</taxon>
        <taxon>Endopterygota</taxon>
        <taxon>Coleoptera</taxon>
        <taxon>Polyphaga</taxon>
        <taxon>Elateriformia</taxon>
        <taxon>Elateroidea</taxon>
        <taxon>Elateridae</taxon>
        <taxon>Agrypninae</taxon>
        <taxon>Pyrophorini</taxon>
        <taxon>Ignelater</taxon>
    </lineage>
</organism>
<reference evidence="4" key="1">
    <citation type="submission" date="2019-08" db="EMBL/GenBank/DDBJ databases">
        <title>The genome of the North American firefly Photinus pyralis.</title>
        <authorList>
            <consortium name="Photinus pyralis genome working group"/>
            <person name="Fallon T.R."/>
            <person name="Sander Lower S.E."/>
            <person name="Weng J.-K."/>
        </authorList>
    </citation>
    <scope>NUCLEOTIDE SEQUENCE</scope>
    <source>
        <strain evidence="4">TRF0915ILg1</strain>
        <tissue evidence="4">Whole body</tissue>
    </source>
</reference>
<gene>
    <name evidence="4" type="ORF">ILUMI_08609</name>
</gene>
<evidence type="ECO:0000313" key="4">
    <source>
        <dbReference type="EMBL" id="KAF2897566.1"/>
    </source>
</evidence>
<evidence type="ECO:0000256" key="3">
    <source>
        <dbReference type="RuleBase" id="RU000363"/>
    </source>
</evidence>
<evidence type="ECO:0000256" key="2">
    <source>
        <dbReference type="ARBA" id="ARBA00023002"/>
    </source>
</evidence>
<protein>
    <recommendedName>
        <fullName evidence="6">Farnesol dehydrogenase</fullName>
    </recommendedName>
</protein>